<dbReference type="InterPro" id="IPR032704">
    <property type="entry name" value="Cms1"/>
</dbReference>
<comment type="caution">
    <text evidence="2">The sequence shown here is derived from an EMBL/GenBank/DDBJ whole genome shotgun (WGS) entry which is preliminary data.</text>
</comment>
<name>A0A9Q5HQM9_SANBA</name>
<dbReference type="PANTHER" id="PTHR24030">
    <property type="entry name" value="PROTEIN CMSS1"/>
    <property type="match status" value="1"/>
</dbReference>
<organism evidence="2 3">
    <name type="scientific">Sanghuangporus baumii</name>
    <name type="common">Phellinus baumii</name>
    <dbReference type="NCBI Taxonomy" id="108892"/>
    <lineage>
        <taxon>Eukaryota</taxon>
        <taxon>Fungi</taxon>
        <taxon>Dikarya</taxon>
        <taxon>Basidiomycota</taxon>
        <taxon>Agaricomycotina</taxon>
        <taxon>Agaricomycetes</taxon>
        <taxon>Hymenochaetales</taxon>
        <taxon>Hymenochaetaceae</taxon>
        <taxon>Sanghuangporus</taxon>
    </lineage>
</organism>
<dbReference type="GO" id="GO:0005634">
    <property type="term" value="C:nucleus"/>
    <property type="evidence" value="ECO:0007669"/>
    <property type="project" value="TreeGrafter"/>
</dbReference>
<dbReference type="Pfam" id="PF14617">
    <property type="entry name" value="CMS1"/>
    <property type="match status" value="1"/>
</dbReference>
<feature type="compositionally biased region" description="Acidic residues" evidence="1">
    <location>
        <begin position="9"/>
        <end position="39"/>
    </location>
</feature>
<sequence length="305" mass="33449">MSAQRGDGFDDDFVPDDLVADSPEEEVEIASSTEDDEDSPPATGHTSAGQSQVFSEDRAKAKKRKRREKEKDKKVKVLEGFMLLCGVEALESNEPVSIAAQPPSLQAEYLAKKQAKSYSKLSSVELDDMRIPENAIVDTSAWTAPRTLDQLPDLVTKMVPTLKTRLAQKSKDNGAPTLLFISGAALRVADATRVLKSKTLRGDKGGDVAKLFARHFKLEEHVAYLKRAKIGSAVGTPGRIGKLLCEGALSTSALTHIILDVTYKDAKKRSMLDIPETRDEIFRSVLGAESVRQGIQRQRIQIVLF</sequence>
<evidence type="ECO:0000313" key="3">
    <source>
        <dbReference type="Proteomes" id="UP000757232"/>
    </source>
</evidence>
<feature type="compositionally biased region" description="Polar residues" evidence="1">
    <location>
        <begin position="44"/>
        <end position="54"/>
    </location>
</feature>
<protein>
    <recommendedName>
        <fullName evidence="4">U3-containing 90S pre-ribosomal complex subunit-domain containing protein</fullName>
    </recommendedName>
</protein>
<evidence type="ECO:0000313" key="2">
    <source>
        <dbReference type="EMBL" id="OCB84104.1"/>
    </source>
</evidence>
<dbReference type="Proteomes" id="UP000757232">
    <property type="component" value="Unassembled WGS sequence"/>
</dbReference>
<dbReference type="EMBL" id="LNZH02000216">
    <property type="protein sequence ID" value="OCB84104.1"/>
    <property type="molecule type" value="Genomic_DNA"/>
</dbReference>
<keyword evidence="3" id="KW-1185">Reference proteome</keyword>
<dbReference type="AlphaFoldDB" id="A0A9Q5HQM9"/>
<dbReference type="PANTHER" id="PTHR24030:SF0">
    <property type="entry name" value="PROTEIN CMSS1"/>
    <property type="match status" value="1"/>
</dbReference>
<evidence type="ECO:0000256" key="1">
    <source>
        <dbReference type="SAM" id="MobiDB-lite"/>
    </source>
</evidence>
<gene>
    <name evidence="2" type="ORF">A7U60_g8776</name>
</gene>
<dbReference type="OrthoDB" id="1929311at2759"/>
<evidence type="ECO:0008006" key="4">
    <source>
        <dbReference type="Google" id="ProtNLM"/>
    </source>
</evidence>
<dbReference type="GO" id="GO:0030686">
    <property type="term" value="C:90S preribosome"/>
    <property type="evidence" value="ECO:0007669"/>
    <property type="project" value="TreeGrafter"/>
</dbReference>
<reference evidence="2" key="1">
    <citation type="submission" date="2016-06" db="EMBL/GenBank/DDBJ databases">
        <title>Draft Genome sequence of the fungus Inonotus baumii.</title>
        <authorList>
            <person name="Zhu H."/>
            <person name="Lin W."/>
        </authorList>
    </citation>
    <scope>NUCLEOTIDE SEQUENCE</scope>
    <source>
        <strain evidence="2">821</strain>
    </source>
</reference>
<feature type="region of interest" description="Disordered" evidence="1">
    <location>
        <begin position="1"/>
        <end position="71"/>
    </location>
</feature>
<accession>A0A9Q5HQM9</accession>
<proteinExistence type="predicted"/>